<keyword evidence="16" id="KW-0865">Zymogen</keyword>
<evidence type="ECO:0000256" key="17">
    <source>
        <dbReference type="ARBA" id="ARBA00023180"/>
    </source>
</evidence>
<evidence type="ECO:0000256" key="21">
    <source>
        <dbReference type="SAM" id="SignalP"/>
    </source>
</evidence>
<keyword evidence="10 21" id="KW-0732">Signal</keyword>
<gene>
    <name evidence="23" type="ORF">GCM10009107_35490</name>
</gene>
<dbReference type="Proteomes" id="UP001500279">
    <property type="component" value="Unassembled WGS sequence"/>
</dbReference>
<keyword evidence="12" id="KW-0256">Endoplasmic reticulum</keyword>
<keyword evidence="7" id="KW-0121">Carboxypeptidase</keyword>
<keyword evidence="17" id="KW-0325">Glycoprotein</keyword>
<dbReference type="RefSeq" id="WP_231011849.1">
    <property type="nucleotide sequence ID" value="NZ_BAAAEW010000023.1"/>
</dbReference>
<evidence type="ECO:0000256" key="12">
    <source>
        <dbReference type="ARBA" id="ARBA00022824"/>
    </source>
</evidence>
<evidence type="ECO:0000256" key="20">
    <source>
        <dbReference type="ARBA" id="ARBA00033328"/>
    </source>
</evidence>
<dbReference type="InterPro" id="IPR007484">
    <property type="entry name" value="Peptidase_M28"/>
</dbReference>
<evidence type="ECO:0000256" key="16">
    <source>
        <dbReference type="ARBA" id="ARBA00023145"/>
    </source>
</evidence>
<proteinExistence type="predicted"/>
<protein>
    <recommendedName>
        <fullName evidence="5">Carboxypeptidase Q</fullName>
    </recommendedName>
    <alternativeName>
        <fullName evidence="20">Plasma glutamate carboxypeptidase</fullName>
    </alternativeName>
</protein>
<evidence type="ECO:0000256" key="13">
    <source>
        <dbReference type="ARBA" id="ARBA00022833"/>
    </source>
</evidence>
<evidence type="ECO:0000256" key="4">
    <source>
        <dbReference type="ARBA" id="ARBA00004613"/>
    </source>
</evidence>
<dbReference type="PANTHER" id="PTHR12053:SF3">
    <property type="entry name" value="CARBOXYPEPTIDASE Q"/>
    <property type="match status" value="1"/>
</dbReference>
<evidence type="ECO:0000256" key="5">
    <source>
        <dbReference type="ARBA" id="ARBA00014116"/>
    </source>
</evidence>
<comment type="subunit">
    <text evidence="19">Homodimer. The monomeric form is inactive while the homodimer is active.</text>
</comment>
<comment type="subcellular location">
    <subcellularLocation>
        <location evidence="1">Endoplasmic reticulum</location>
    </subcellularLocation>
    <subcellularLocation>
        <location evidence="3">Golgi apparatus</location>
    </subcellularLocation>
    <subcellularLocation>
        <location evidence="2">Lysosome</location>
    </subcellularLocation>
    <subcellularLocation>
        <location evidence="4">Secreted</location>
    </subcellularLocation>
</comment>
<feature type="signal peptide" evidence="21">
    <location>
        <begin position="1"/>
        <end position="29"/>
    </location>
</feature>
<evidence type="ECO:0000256" key="9">
    <source>
        <dbReference type="ARBA" id="ARBA00022723"/>
    </source>
</evidence>
<keyword evidence="11" id="KW-0378">Hydrolase</keyword>
<reference evidence="23 24" key="1">
    <citation type="journal article" date="2019" name="Int. J. Syst. Evol. Microbiol.">
        <title>The Global Catalogue of Microorganisms (GCM) 10K type strain sequencing project: providing services to taxonomists for standard genome sequencing and annotation.</title>
        <authorList>
            <consortium name="The Broad Institute Genomics Platform"/>
            <consortium name="The Broad Institute Genome Sequencing Center for Infectious Disease"/>
            <person name="Wu L."/>
            <person name="Ma J."/>
        </authorList>
    </citation>
    <scope>NUCLEOTIDE SEQUENCE [LARGE SCALE GENOMIC DNA]</scope>
    <source>
        <strain evidence="23 24">JCM 15503</strain>
    </source>
</reference>
<evidence type="ECO:0000256" key="1">
    <source>
        <dbReference type="ARBA" id="ARBA00004240"/>
    </source>
</evidence>
<dbReference type="Pfam" id="PF04389">
    <property type="entry name" value="Peptidase_M28"/>
    <property type="match status" value="1"/>
</dbReference>
<comment type="caution">
    <text evidence="23">The sequence shown here is derived from an EMBL/GenBank/DDBJ whole genome shotgun (WGS) entry which is preliminary data.</text>
</comment>
<evidence type="ECO:0000256" key="14">
    <source>
        <dbReference type="ARBA" id="ARBA00023034"/>
    </source>
</evidence>
<evidence type="ECO:0000256" key="8">
    <source>
        <dbReference type="ARBA" id="ARBA00022670"/>
    </source>
</evidence>
<sequence>MRQPAPPFCPSLKFIAASLLVLASQLGQAQTAAPAPEVDLATLARIRDAALQSDFAWQRLANLADKIGPRLAGSPGAEAAAAQVGAAMAAAGLAVTQQPVKVPHWERGEERAELVDYAGRPAGITQRLVLTTLGGSAATPAAGLTAPVLLVHGIDELAARAAEVPGKIVLISVPFDQHLADNGLAGAAYGQAGEPRFRGPSVAAKLGAAAVLVRSVGAANYRLPHTGATGFAPGVQPLPAAALSAEDAMLIERLAAEGPVTMKLVLTPRTLPDADGHNVLADLPGREHPDEVVIVSGHLDSWDLGTGAMDDGMGVAAAMGAVQVLKSLGLSPRRTVRMVAWANEENGARGGKAYFESVKGKLPTQVAAIESDFGLGDPLGFFGAISEAELKRLAPVAQVLRSIGAGVMTTRAGEAGTDIEPLQQAGVPGFAPLVDTRHYFDYHHTAADTLDKVDPQALRKQVALLAVLSYALAEMKTPLARVPAGH</sequence>
<evidence type="ECO:0000256" key="10">
    <source>
        <dbReference type="ARBA" id="ARBA00022729"/>
    </source>
</evidence>
<feature type="chain" id="PRO_5046379968" description="Carboxypeptidase Q" evidence="21">
    <location>
        <begin position="30"/>
        <end position="486"/>
    </location>
</feature>
<evidence type="ECO:0000256" key="11">
    <source>
        <dbReference type="ARBA" id="ARBA00022801"/>
    </source>
</evidence>
<evidence type="ECO:0000256" key="7">
    <source>
        <dbReference type="ARBA" id="ARBA00022645"/>
    </source>
</evidence>
<keyword evidence="24" id="KW-1185">Reference proteome</keyword>
<keyword evidence="14" id="KW-0333">Golgi apparatus</keyword>
<keyword evidence="9" id="KW-0479">Metal-binding</keyword>
<organism evidence="23 24">
    <name type="scientific">Ideonella azotifigens</name>
    <dbReference type="NCBI Taxonomy" id="513160"/>
    <lineage>
        <taxon>Bacteria</taxon>
        <taxon>Pseudomonadati</taxon>
        <taxon>Pseudomonadota</taxon>
        <taxon>Betaproteobacteria</taxon>
        <taxon>Burkholderiales</taxon>
        <taxon>Sphaerotilaceae</taxon>
        <taxon>Ideonella</taxon>
    </lineage>
</organism>
<evidence type="ECO:0000256" key="18">
    <source>
        <dbReference type="ARBA" id="ARBA00023228"/>
    </source>
</evidence>
<accession>A0ABN1K6U3</accession>
<keyword evidence="18" id="KW-0458">Lysosome</keyword>
<keyword evidence="8" id="KW-0645">Protease</keyword>
<evidence type="ECO:0000313" key="24">
    <source>
        <dbReference type="Proteomes" id="UP001500279"/>
    </source>
</evidence>
<name>A0ABN1K6U3_9BURK</name>
<evidence type="ECO:0000313" key="23">
    <source>
        <dbReference type="EMBL" id="GAA0756699.1"/>
    </source>
</evidence>
<dbReference type="Gene3D" id="3.40.630.10">
    <property type="entry name" value="Zn peptidases"/>
    <property type="match status" value="1"/>
</dbReference>
<evidence type="ECO:0000256" key="3">
    <source>
        <dbReference type="ARBA" id="ARBA00004555"/>
    </source>
</evidence>
<feature type="domain" description="Peptidase M28" evidence="22">
    <location>
        <begin position="278"/>
        <end position="464"/>
    </location>
</feature>
<keyword evidence="6" id="KW-0964">Secreted</keyword>
<evidence type="ECO:0000256" key="19">
    <source>
        <dbReference type="ARBA" id="ARBA00025833"/>
    </source>
</evidence>
<dbReference type="InterPro" id="IPR039866">
    <property type="entry name" value="CPQ"/>
</dbReference>
<dbReference type="EMBL" id="BAAAEW010000023">
    <property type="protein sequence ID" value="GAA0756699.1"/>
    <property type="molecule type" value="Genomic_DNA"/>
</dbReference>
<keyword evidence="15" id="KW-0482">Metalloprotease</keyword>
<evidence type="ECO:0000259" key="22">
    <source>
        <dbReference type="Pfam" id="PF04389"/>
    </source>
</evidence>
<dbReference type="Gene3D" id="3.50.30.30">
    <property type="match status" value="1"/>
</dbReference>
<evidence type="ECO:0000256" key="6">
    <source>
        <dbReference type="ARBA" id="ARBA00022525"/>
    </source>
</evidence>
<evidence type="ECO:0000256" key="2">
    <source>
        <dbReference type="ARBA" id="ARBA00004371"/>
    </source>
</evidence>
<dbReference type="SUPFAM" id="SSF53187">
    <property type="entry name" value="Zn-dependent exopeptidases"/>
    <property type="match status" value="1"/>
</dbReference>
<keyword evidence="13" id="KW-0862">Zinc</keyword>
<dbReference type="PANTHER" id="PTHR12053">
    <property type="entry name" value="PROTEASE FAMILY M28 PLASMA GLUTAMATE CARBOXYPEPTIDASE-RELATED"/>
    <property type="match status" value="1"/>
</dbReference>
<evidence type="ECO:0000256" key="15">
    <source>
        <dbReference type="ARBA" id="ARBA00023049"/>
    </source>
</evidence>